<proteinExistence type="predicted"/>
<protein>
    <submittedName>
        <fullName evidence="3">Uncharacterized protein</fullName>
    </submittedName>
</protein>
<feature type="coiled-coil region" evidence="1">
    <location>
        <begin position="785"/>
        <end position="819"/>
    </location>
</feature>
<dbReference type="Proteomes" id="UP000069272">
    <property type="component" value="Chromosome 2L"/>
</dbReference>
<dbReference type="VEuPathDB" id="VectorBase:AALB20_031973"/>
<name>A0A182F2I3_ANOAL</name>
<evidence type="ECO:0000256" key="2">
    <source>
        <dbReference type="SAM" id="MobiDB-lite"/>
    </source>
</evidence>
<dbReference type="AlphaFoldDB" id="A0A182F2I3"/>
<feature type="compositionally biased region" description="Basic and acidic residues" evidence="2">
    <location>
        <begin position="574"/>
        <end position="587"/>
    </location>
</feature>
<keyword evidence="4" id="KW-1185">Reference proteome</keyword>
<feature type="region of interest" description="Disordered" evidence="2">
    <location>
        <begin position="523"/>
        <end position="599"/>
    </location>
</feature>
<dbReference type="VEuPathDB" id="VectorBase:AALB000665"/>
<reference evidence="3 4" key="1">
    <citation type="journal article" date="2017" name="G3 (Bethesda)">
        <title>The Physical Genome Mapping of Anopheles albimanus Corrected Scaffold Misassemblies and Identified Interarm Rearrangements in Genus Anopheles.</title>
        <authorList>
            <person name="Artemov G.N."/>
            <person name="Peery A.N."/>
            <person name="Jiang X."/>
            <person name="Tu Z."/>
            <person name="Stegniy V.N."/>
            <person name="Sharakhova M.V."/>
            <person name="Sharakhov I.V."/>
        </authorList>
    </citation>
    <scope>NUCLEOTIDE SEQUENCE [LARGE SCALE GENOMIC DNA]</scope>
    <source>
        <strain evidence="3 4">ALBI9_A</strain>
    </source>
</reference>
<feature type="compositionally biased region" description="Basic and acidic residues" evidence="2">
    <location>
        <begin position="523"/>
        <end position="537"/>
    </location>
</feature>
<organism evidence="3 4">
    <name type="scientific">Anopheles albimanus</name>
    <name type="common">New world malaria mosquito</name>
    <dbReference type="NCBI Taxonomy" id="7167"/>
    <lineage>
        <taxon>Eukaryota</taxon>
        <taxon>Metazoa</taxon>
        <taxon>Ecdysozoa</taxon>
        <taxon>Arthropoda</taxon>
        <taxon>Hexapoda</taxon>
        <taxon>Insecta</taxon>
        <taxon>Pterygota</taxon>
        <taxon>Neoptera</taxon>
        <taxon>Endopterygota</taxon>
        <taxon>Diptera</taxon>
        <taxon>Nematocera</taxon>
        <taxon>Culicoidea</taxon>
        <taxon>Culicidae</taxon>
        <taxon>Anophelinae</taxon>
        <taxon>Anopheles</taxon>
    </lineage>
</organism>
<sequence>LELAGDLVGVDYLSISLSSSCAAEAIGTIPNMNEQSRKQLETILSKITSETDTNIVLQKVRVCLSNFMKLLEKPHTIEMGLFNLMKIAQETLASRPERNYLAVVKIIGVLLDLCNQEWANSSEITRLLKVAANIMALLNPEEYDAIHTVVQKNGSALAYRFKESTSFSVRYAVMSLIFEVNRNYEPNKMRRESLLKKFVLPLDTYANFQSMLEWNRTNFQINCRQYLHQLPNKKYHSTTVLSIKLDDLTLHPIKDNCHWLVEWNTDPSTVCFAGRKSTYKNAPIVEAEIEFREIKSFSVIKGKNTPKVKVSFKESWILVDCSYSSVREPVMFIDLPNADELAQLKSFLGLMLGACESVDDINQEKVQNESIEQQLTHEKVIEYNVDGTIQSGSTIDLSDDSKENGHLSAAPLPTVSSLLKPYALRPRNANQPVKPIVTPNPEVADPYEFCNHLLQEEENCKWKTINGRIRNRRTTQNTNISVQTMVKSKTSSITGKQRTTFATFRQQLSSTPTKTVNRLLKGKVDAKHSEAPKHTLDQYESLSSITSDEDNDSDEMYSPYKDLTTNNANRGARKRDTTTKKSADTTRRSRCNSITASRAKPSRTSYISNIFAQTRESRPYNQYTKSLQNGNARKEKKPKTDQCSYTMHNQQSFSQLTSDSSTILHTQIQQIAIDVFDASSSTMSNSGLAPKLDDDRVVNTNACRGRRVSVEAREIRTQLEVRPSSPSTAICRVQNEFQHQRYDFEYDTDLAAPQMVAQLANTALNKERSLAQKLIEVQNATAAFVAKMKQEDNDLHAKLEQEEKECNDLLEKYVQKRRNMCELLIQHKRSRVSFDDIDHKISKTDQQEREIGTAAHQTLATLQQEESAVKRHGWAMYIEAFRRQMEEILRRACDL</sequence>
<reference evidence="3" key="2">
    <citation type="submission" date="2022-08" db="UniProtKB">
        <authorList>
            <consortium name="EnsemblMetazoa"/>
        </authorList>
    </citation>
    <scope>IDENTIFICATION</scope>
    <source>
        <strain evidence="3">STECLA/ALBI9_A</strain>
    </source>
</reference>
<dbReference type="EnsemblMetazoa" id="AALB000665-RA">
    <property type="protein sequence ID" value="AALB000665-PA"/>
    <property type="gene ID" value="AALB000665"/>
</dbReference>
<evidence type="ECO:0000313" key="4">
    <source>
        <dbReference type="Proteomes" id="UP000069272"/>
    </source>
</evidence>
<keyword evidence="1" id="KW-0175">Coiled coil</keyword>
<accession>A0A182F2I3</accession>
<evidence type="ECO:0000256" key="1">
    <source>
        <dbReference type="SAM" id="Coils"/>
    </source>
</evidence>
<evidence type="ECO:0000313" key="3">
    <source>
        <dbReference type="EnsemblMetazoa" id="AALB000665-PA"/>
    </source>
</evidence>